<dbReference type="GO" id="GO:0031966">
    <property type="term" value="C:mitochondrial membrane"/>
    <property type="evidence" value="ECO:0007669"/>
    <property type="project" value="UniProtKB-SubCell"/>
</dbReference>
<feature type="repeat" description="Solcar" evidence="9">
    <location>
        <begin position="235"/>
        <end position="392"/>
    </location>
</feature>
<proteinExistence type="inferred from homology"/>
<keyword evidence="6 12" id="KW-1133">Transmembrane helix</keyword>
<keyword evidence="8 9" id="KW-0472">Membrane</keyword>
<evidence type="ECO:0000256" key="10">
    <source>
        <dbReference type="RuleBase" id="RU000488"/>
    </source>
</evidence>
<keyword evidence="5" id="KW-0677">Repeat</keyword>
<feature type="region of interest" description="Disordered" evidence="11">
    <location>
        <begin position="178"/>
        <end position="229"/>
    </location>
</feature>
<evidence type="ECO:0000256" key="12">
    <source>
        <dbReference type="SAM" id="Phobius"/>
    </source>
</evidence>
<evidence type="ECO:0000256" key="3">
    <source>
        <dbReference type="ARBA" id="ARBA00022448"/>
    </source>
</evidence>
<name>A0A2C6KU68_9APIC</name>
<keyword evidence="14" id="KW-1185">Reference proteome</keyword>
<dbReference type="InterPro" id="IPR023395">
    <property type="entry name" value="MCP_dom_sf"/>
</dbReference>
<feature type="compositionally biased region" description="Low complexity" evidence="11">
    <location>
        <begin position="178"/>
        <end position="191"/>
    </location>
</feature>
<sequence>MESPASCPPVPHPPPASSQDIRSSCSTSSAVSSSSTLLPNKDERNWAHLSELDWREIRSITFSSAVGGFLCRCLFHPIDTAKAIIQAQVSPKVPDLSAKLSTTTLDSSPFKPSEPRKNTYQNVFRSTVQTLRAVWKLEGIQGLYRGFVICGLGSIPATCLYFTSFEILRSLILTSTVSTSSPSSFSSQESTNRLGLSKEKEESEDSFPSSPSLKRNGEEEKAMTKTRERDTSALSTPLIDLVAGFGAETVSCILWVPIDVCKERLQVILLLLKEPQSLLSLSELNLSSGLKSHCFLPVSFEREVNKVEGNPRVDKGPFLLLLRGWASWSICTLQTQRALGTSKYRGSFDCIRQISTKEGGLRTLYRGYGATLLSFGPLSGLFFMFDNQLKRMLQNSSLFYPGAFGDGGTSLTKESQESKEKSQDDHTTTATTWTSRTETVNDMSSVSSPAHGDMDDNRNKSLSPLAAGGCALVAAAGAAWLTVPVDKTKLRLQIQRGATQQRTDQSRLKPGSNGSYRSRDYASSSTRATTVASTPYMYRNIFHGGGTLIG</sequence>
<dbReference type="InterPro" id="IPR018108">
    <property type="entry name" value="MCP_transmembrane"/>
</dbReference>
<dbReference type="GeneID" id="94428694"/>
<feature type="repeat" description="Solcar" evidence="9">
    <location>
        <begin position="55"/>
        <end position="171"/>
    </location>
</feature>
<comment type="subcellular location">
    <subcellularLocation>
        <location evidence="1">Mitochondrion membrane</location>
        <topology evidence="1">Multi-pass membrane protein</topology>
    </subcellularLocation>
</comment>
<dbReference type="EMBL" id="MIGC01002571">
    <property type="protein sequence ID" value="PHJ20847.1"/>
    <property type="molecule type" value="Genomic_DNA"/>
</dbReference>
<evidence type="ECO:0000256" key="1">
    <source>
        <dbReference type="ARBA" id="ARBA00004225"/>
    </source>
</evidence>
<feature type="transmembrane region" description="Helical" evidence="12">
    <location>
        <begin position="462"/>
        <end position="483"/>
    </location>
</feature>
<feature type="region of interest" description="Disordered" evidence="11">
    <location>
        <begin position="1"/>
        <end position="37"/>
    </location>
</feature>
<feature type="region of interest" description="Disordered" evidence="11">
    <location>
        <begin position="496"/>
        <end position="529"/>
    </location>
</feature>
<feature type="transmembrane region" description="Helical" evidence="12">
    <location>
        <begin position="365"/>
        <end position="385"/>
    </location>
</feature>
<evidence type="ECO:0000256" key="8">
    <source>
        <dbReference type="ARBA" id="ARBA00023136"/>
    </source>
</evidence>
<dbReference type="OrthoDB" id="250329at2759"/>
<evidence type="ECO:0000256" key="4">
    <source>
        <dbReference type="ARBA" id="ARBA00022692"/>
    </source>
</evidence>
<keyword evidence="3 10" id="KW-0813">Transport</keyword>
<dbReference type="VEuPathDB" id="ToxoDB:CSUI_005306"/>
<dbReference type="AlphaFoldDB" id="A0A2C6KU68"/>
<evidence type="ECO:0000313" key="13">
    <source>
        <dbReference type="EMBL" id="PHJ20847.1"/>
    </source>
</evidence>
<dbReference type="RefSeq" id="XP_067922532.1">
    <property type="nucleotide sequence ID" value="XM_068065483.1"/>
</dbReference>
<feature type="compositionally biased region" description="Basic and acidic residues" evidence="11">
    <location>
        <begin position="215"/>
        <end position="229"/>
    </location>
</feature>
<dbReference type="SUPFAM" id="SSF103506">
    <property type="entry name" value="Mitochondrial carrier"/>
    <property type="match status" value="1"/>
</dbReference>
<keyword evidence="7" id="KW-0496">Mitochondrion</keyword>
<feature type="compositionally biased region" description="Low complexity" evidence="11">
    <location>
        <begin position="23"/>
        <end position="35"/>
    </location>
</feature>
<evidence type="ECO:0000256" key="11">
    <source>
        <dbReference type="SAM" id="MobiDB-lite"/>
    </source>
</evidence>
<dbReference type="PANTHER" id="PTHR45624">
    <property type="entry name" value="MITOCHONDRIAL BASIC AMINO ACIDS TRANSPORTER-RELATED"/>
    <property type="match status" value="1"/>
</dbReference>
<dbReference type="Proteomes" id="UP000221165">
    <property type="component" value="Unassembled WGS sequence"/>
</dbReference>
<dbReference type="GO" id="GO:0022857">
    <property type="term" value="F:transmembrane transporter activity"/>
    <property type="evidence" value="ECO:0007669"/>
    <property type="project" value="TreeGrafter"/>
</dbReference>
<evidence type="ECO:0000256" key="2">
    <source>
        <dbReference type="ARBA" id="ARBA00006375"/>
    </source>
</evidence>
<comment type="caution">
    <text evidence="13">The sequence shown here is derived from an EMBL/GenBank/DDBJ whole genome shotgun (WGS) entry which is preliminary data.</text>
</comment>
<keyword evidence="4 9" id="KW-0812">Transmembrane</keyword>
<feature type="region of interest" description="Disordered" evidence="11">
    <location>
        <begin position="409"/>
        <end position="460"/>
    </location>
</feature>
<evidence type="ECO:0000256" key="6">
    <source>
        <dbReference type="ARBA" id="ARBA00022989"/>
    </source>
</evidence>
<comment type="similarity">
    <text evidence="2 10">Belongs to the mitochondrial carrier (TC 2.A.29) family.</text>
</comment>
<accession>A0A2C6KU68</accession>
<dbReference type="InterPro" id="IPR050567">
    <property type="entry name" value="Mitochondrial_Carrier"/>
</dbReference>
<feature type="compositionally biased region" description="Basic and acidic residues" evidence="11">
    <location>
        <begin position="414"/>
        <end position="427"/>
    </location>
</feature>
<protein>
    <submittedName>
        <fullName evidence="13">Mitochondrial carrier domain-containing</fullName>
    </submittedName>
</protein>
<evidence type="ECO:0000313" key="14">
    <source>
        <dbReference type="Proteomes" id="UP000221165"/>
    </source>
</evidence>
<organism evidence="13 14">
    <name type="scientific">Cystoisospora suis</name>
    <dbReference type="NCBI Taxonomy" id="483139"/>
    <lineage>
        <taxon>Eukaryota</taxon>
        <taxon>Sar</taxon>
        <taxon>Alveolata</taxon>
        <taxon>Apicomplexa</taxon>
        <taxon>Conoidasida</taxon>
        <taxon>Coccidia</taxon>
        <taxon>Eucoccidiorida</taxon>
        <taxon>Eimeriorina</taxon>
        <taxon>Sarcocystidae</taxon>
        <taxon>Cystoisospora</taxon>
    </lineage>
</organism>
<feature type="compositionally biased region" description="Pro residues" evidence="11">
    <location>
        <begin position="1"/>
        <end position="16"/>
    </location>
</feature>
<dbReference type="PANTHER" id="PTHR45624:SF10">
    <property type="entry name" value="SLC (SOLUTE CARRIER) HOMOLOG"/>
    <property type="match status" value="1"/>
</dbReference>
<dbReference type="Pfam" id="PF00153">
    <property type="entry name" value="Mito_carr"/>
    <property type="match status" value="2"/>
</dbReference>
<evidence type="ECO:0000256" key="7">
    <source>
        <dbReference type="ARBA" id="ARBA00023128"/>
    </source>
</evidence>
<evidence type="ECO:0000256" key="5">
    <source>
        <dbReference type="ARBA" id="ARBA00022737"/>
    </source>
</evidence>
<dbReference type="PROSITE" id="PS50920">
    <property type="entry name" value="SOLCAR"/>
    <property type="match status" value="2"/>
</dbReference>
<reference evidence="13 14" key="1">
    <citation type="journal article" date="2017" name="Int. J. Parasitol.">
        <title>The genome of the protozoan parasite Cystoisospora suis and a reverse vaccinology approach to identify vaccine candidates.</title>
        <authorList>
            <person name="Palmieri N."/>
            <person name="Shrestha A."/>
            <person name="Ruttkowski B."/>
            <person name="Beck T."/>
            <person name="Vogl C."/>
            <person name="Tomley F."/>
            <person name="Blake D.P."/>
            <person name="Joachim A."/>
        </authorList>
    </citation>
    <scope>NUCLEOTIDE SEQUENCE [LARGE SCALE GENOMIC DNA]</scope>
    <source>
        <strain evidence="13 14">Wien I</strain>
    </source>
</reference>
<dbReference type="Gene3D" id="1.50.40.10">
    <property type="entry name" value="Mitochondrial carrier domain"/>
    <property type="match status" value="1"/>
</dbReference>
<gene>
    <name evidence="13" type="ORF">CSUI_005306</name>
</gene>
<evidence type="ECO:0000256" key="9">
    <source>
        <dbReference type="PROSITE-ProRule" id="PRU00282"/>
    </source>
</evidence>
<feature type="compositionally biased region" description="Low complexity" evidence="11">
    <location>
        <begin position="428"/>
        <end position="438"/>
    </location>
</feature>